<dbReference type="Proteomes" id="UP000298663">
    <property type="component" value="Unassembled WGS sequence"/>
</dbReference>
<accession>A0A4U5MI95</accession>
<comment type="caution">
    <text evidence="1">The sequence shown here is derived from an EMBL/GenBank/DDBJ whole genome shotgun (WGS) entry which is preliminary data.</text>
</comment>
<keyword evidence="2" id="KW-1185">Reference proteome</keyword>
<protein>
    <submittedName>
        <fullName evidence="1">Uncharacterized protein</fullName>
    </submittedName>
</protein>
<reference evidence="1 2" key="1">
    <citation type="journal article" date="2015" name="Genome Biol.">
        <title>Comparative genomics of Steinernema reveals deeply conserved gene regulatory networks.</title>
        <authorList>
            <person name="Dillman A.R."/>
            <person name="Macchietto M."/>
            <person name="Porter C.F."/>
            <person name="Rogers A."/>
            <person name="Williams B."/>
            <person name="Antoshechkin I."/>
            <person name="Lee M.M."/>
            <person name="Goodwin Z."/>
            <person name="Lu X."/>
            <person name="Lewis E.E."/>
            <person name="Goodrich-Blair H."/>
            <person name="Stock S.P."/>
            <person name="Adams B.J."/>
            <person name="Sternberg P.W."/>
            <person name="Mortazavi A."/>
        </authorList>
    </citation>
    <scope>NUCLEOTIDE SEQUENCE [LARGE SCALE GENOMIC DNA]</scope>
    <source>
        <strain evidence="1 2">ALL</strain>
    </source>
</reference>
<gene>
    <name evidence="1" type="ORF">L596_021278</name>
</gene>
<dbReference type="AlphaFoldDB" id="A0A4U5MI95"/>
<name>A0A4U5MI95_STECR</name>
<sequence length="96" mass="11432">MEYLRSDSKTKEYMSRIPMTVISPEGTVKIDEYEDVQLFMFFVRGTYAYYPVFTVFQRQRKSTKSEYSAVYLYTSTSSLETEEVGYLINYWLLMCS</sequence>
<organism evidence="1 2">
    <name type="scientific">Steinernema carpocapsae</name>
    <name type="common">Entomopathogenic nematode</name>
    <dbReference type="NCBI Taxonomy" id="34508"/>
    <lineage>
        <taxon>Eukaryota</taxon>
        <taxon>Metazoa</taxon>
        <taxon>Ecdysozoa</taxon>
        <taxon>Nematoda</taxon>
        <taxon>Chromadorea</taxon>
        <taxon>Rhabditida</taxon>
        <taxon>Tylenchina</taxon>
        <taxon>Panagrolaimomorpha</taxon>
        <taxon>Strongyloidoidea</taxon>
        <taxon>Steinernematidae</taxon>
        <taxon>Steinernema</taxon>
    </lineage>
</organism>
<evidence type="ECO:0000313" key="2">
    <source>
        <dbReference type="Proteomes" id="UP000298663"/>
    </source>
</evidence>
<dbReference type="EMBL" id="AZBU02000007">
    <property type="protein sequence ID" value="TKR69078.1"/>
    <property type="molecule type" value="Genomic_DNA"/>
</dbReference>
<reference evidence="1 2" key="2">
    <citation type="journal article" date="2019" name="G3 (Bethesda)">
        <title>Hybrid Assembly of the Genome of the Entomopathogenic Nematode Steinernema carpocapsae Identifies the X-Chromosome.</title>
        <authorList>
            <person name="Serra L."/>
            <person name="Macchietto M."/>
            <person name="Macias-Munoz A."/>
            <person name="McGill C.J."/>
            <person name="Rodriguez I.M."/>
            <person name="Rodriguez B."/>
            <person name="Murad R."/>
            <person name="Mortazavi A."/>
        </authorList>
    </citation>
    <scope>NUCLEOTIDE SEQUENCE [LARGE SCALE GENOMIC DNA]</scope>
    <source>
        <strain evidence="1 2">ALL</strain>
    </source>
</reference>
<proteinExistence type="predicted"/>
<evidence type="ECO:0000313" key="1">
    <source>
        <dbReference type="EMBL" id="TKR69078.1"/>
    </source>
</evidence>